<dbReference type="Proteomes" id="UP001652661">
    <property type="component" value="Chromosome 3L"/>
</dbReference>
<feature type="transmembrane region" description="Helical" evidence="1">
    <location>
        <begin position="85"/>
        <end position="105"/>
    </location>
</feature>
<keyword evidence="1" id="KW-0472">Membrane</keyword>
<reference evidence="3" key="1">
    <citation type="submission" date="2025-08" db="UniProtKB">
        <authorList>
            <consortium name="RefSeq"/>
        </authorList>
    </citation>
    <scope>IDENTIFICATION</scope>
    <source>
        <strain evidence="3">14028-0561.14</strain>
        <tissue evidence="3">Whole fly</tissue>
    </source>
</reference>
<sequence>MEKLSLQNLLESKLKTQYQSVPSCEIFKATMSANIEVVPSVDHPTDETDECKSLVLWRRPVQTLNYAGLEVCQFLLFAYKKLMNMWLLGFSMFLGIICFLPGPHADYVILCKHHLGFAIYWLFLGVLTSVGFGAGLHTFLLYLGPHIAAVTLAVQECGTLNFPAPPYPDMKICPPQPYQHQEFNEWDILAKVRPEALFWGLGTALGELPSYFVARSARLSGKKEESELVACGRPGTSLSLLERVKQSITERMGRVSFVAILLAASVPNPLFDMTGITCGHFLVPFWRFFVAILIGKTLVKATIQQVCVIVAFTDDLVDQMANWLVKVPYLGPPLHKLIREVLRSTKQQMHGGGKSDSQDIFNIVVWVFEFLALVMVSSFVISSVNCLAQVHCRRQQEERRKKRELEMILSLEDFSV</sequence>
<feature type="transmembrane region" description="Helical" evidence="1">
    <location>
        <begin position="363"/>
        <end position="384"/>
    </location>
</feature>
<feature type="transmembrane region" description="Helical" evidence="1">
    <location>
        <begin position="117"/>
        <end position="143"/>
    </location>
</feature>
<dbReference type="AlphaFoldDB" id="A0A6P4HZS9"/>
<gene>
    <name evidence="3" type="primary">LOC108073998</name>
</gene>
<evidence type="ECO:0000313" key="3">
    <source>
        <dbReference type="RefSeq" id="XP_017021340.2"/>
    </source>
</evidence>
<organism evidence="2 3">
    <name type="scientific">Drosophila kikkawai</name>
    <name type="common">Fruit fly</name>
    <dbReference type="NCBI Taxonomy" id="30033"/>
    <lineage>
        <taxon>Eukaryota</taxon>
        <taxon>Metazoa</taxon>
        <taxon>Ecdysozoa</taxon>
        <taxon>Arthropoda</taxon>
        <taxon>Hexapoda</taxon>
        <taxon>Insecta</taxon>
        <taxon>Pterygota</taxon>
        <taxon>Neoptera</taxon>
        <taxon>Endopterygota</taxon>
        <taxon>Diptera</taxon>
        <taxon>Brachycera</taxon>
        <taxon>Muscomorpha</taxon>
        <taxon>Ephydroidea</taxon>
        <taxon>Drosophilidae</taxon>
        <taxon>Drosophila</taxon>
        <taxon>Sophophora</taxon>
    </lineage>
</organism>
<accession>A0A6P4HZS9</accession>
<evidence type="ECO:0000313" key="2">
    <source>
        <dbReference type="Proteomes" id="UP001652661"/>
    </source>
</evidence>
<keyword evidence="1" id="KW-0812">Transmembrane</keyword>
<keyword evidence="1" id="KW-1133">Transmembrane helix</keyword>
<dbReference type="OrthoDB" id="2016540at2759"/>
<dbReference type="GeneID" id="108073998"/>
<protein>
    <submittedName>
        <fullName evidence="3">Vacuole membrane protein 1</fullName>
    </submittedName>
</protein>
<proteinExistence type="predicted"/>
<keyword evidence="2" id="KW-1185">Reference proteome</keyword>
<feature type="transmembrane region" description="Helical" evidence="1">
    <location>
        <begin position="251"/>
        <end position="267"/>
    </location>
</feature>
<evidence type="ECO:0000256" key="1">
    <source>
        <dbReference type="SAM" id="Phobius"/>
    </source>
</evidence>
<dbReference type="RefSeq" id="XP_017021340.2">
    <property type="nucleotide sequence ID" value="XM_017165851.3"/>
</dbReference>
<name>A0A6P4HZS9_DROKI</name>